<dbReference type="PANTHER" id="PTHR24567">
    <property type="entry name" value="CRP FAMILY TRANSCRIPTIONAL REGULATORY PROTEIN"/>
    <property type="match status" value="1"/>
</dbReference>
<dbReference type="GO" id="GO:0003677">
    <property type="term" value="F:DNA binding"/>
    <property type="evidence" value="ECO:0007669"/>
    <property type="project" value="UniProtKB-KW"/>
</dbReference>
<dbReference type="InterPro" id="IPR036390">
    <property type="entry name" value="WH_DNA-bd_sf"/>
</dbReference>
<dbReference type="RefSeq" id="WP_055208751.1">
    <property type="nucleotide sequence ID" value="NZ_CP061202.1"/>
</dbReference>
<dbReference type="InterPro" id="IPR012318">
    <property type="entry name" value="HTH_CRP"/>
</dbReference>
<proteinExistence type="predicted"/>
<evidence type="ECO:0000256" key="1">
    <source>
        <dbReference type="ARBA" id="ARBA00023015"/>
    </source>
</evidence>
<dbReference type="Pfam" id="PF00027">
    <property type="entry name" value="cNMP_binding"/>
    <property type="match status" value="1"/>
</dbReference>
<dbReference type="InterPro" id="IPR050397">
    <property type="entry name" value="Env_Response_Regulators"/>
</dbReference>
<dbReference type="InterPro" id="IPR036388">
    <property type="entry name" value="WH-like_DNA-bd_sf"/>
</dbReference>
<dbReference type="Gene3D" id="2.60.120.10">
    <property type="entry name" value="Jelly Rolls"/>
    <property type="match status" value="1"/>
</dbReference>
<dbReference type="EMBL" id="FNAY01000009">
    <property type="protein sequence ID" value="SDF32443.1"/>
    <property type="molecule type" value="Genomic_DNA"/>
</dbReference>
<keyword evidence="2" id="KW-0238">DNA-binding</keyword>
<evidence type="ECO:0000256" key="2">
    <source>
        <dbReference type="ARBA" id="ARBA00023125"/>
    </source>
</evidence>
<accession>A0A0Q0UVP7</accession>
<dbReference type="InterPro" id="IPR000595">
    <property type="entry name" value="cNMP-bd_dom"/>
</dbReference>
<evidence type="ECO:0000313" key="4">
    <source>
        <dbReference type="EMBL" id="SDF32443.1"/>
    </source>
</evidence>
<dbReference type="Proteomes" id="UP000183812">
    <property type="component" value="Unassembled WGS sequence"/>
</dbReference>
<dbReference type="PANTHER" id="PTHR24567:SF74">
    <property type="entry name" value="HTH-TYPE TRANSCRIPTIONAL REGULATOR ARCR"/>
    <property type="match status" value="1"/>
</dbReference>
<reference evidence="4 5" key="1">
    <citation type="submission" date="2016-10" db="EMBL/GenBank/DDBJ databases">
        <authorList>
            <person name="de Groot N.N."/>
        </authorList>
    </citation>
    <scope>NUCLEOTIDE SEQUENCE [LARGE SCALE GENOMIC DNA]</scope>
    <source>
        <strain evidence="5">DSM 938 / 37b4</strain>
    </source>
</reference>
<dbReference type="OrthoDB" id="9776746at2"/>
<dbReference type="SMART" id="SM00419">
    <property type="entry name" value="HTH_CRP"/>
    <property type="match status" value="1"/>
</dbReference>
<dbReference type="GO" id="GO:0003700">
    <property type="term" value="F:DNA-binding transcription factor activity"/>
    <property type="evidence" value="ECO:0007669"/>
    <property type="project" value="TreeGrafter"/>
</dbReference>
<dbReference type="PROSITE" id="PS50042">
    <property type="entry name" value="CNMP_BINDING_3"/>
    <property type="match status" value="1"/>
</dbReference>
<dbReference type="PROSITE" id="PS51063">
    <property type="entry name" value="HTH_CRP_2"/>
    <property type="match status" value="1"/>
</dbReference>
<dbReference type="AlphaFoldDB" id="A0A0Q0UVP7"/>
<dbReference type="InterPro" id="IPR014710">
    <property type="entry name" value="RmlC-like_jellyroll"/>
</dbReference>
<dbReference type="Gene3D" id="1.10.10.10">
    <property type="entry name" value="Winged helix-like DNA-binding domain superfamily/Winged helix DNA-binding domain"/>
    <property type="match status" value="1"/>
</dbReference>
<gene>
    <name evidence="4" type="ORF">SAMN04244550_02063</name>
</gene>
<dbReference type="SUPFAM" id="SSF46785">
    <property type="entry name" value="Winged helix' DNA-binding domain"/>
    <property type="match status" value="1"/>
</dbReference>
<dbReference type="Pfam" id="PF13545">
    <property type="entry name" value="HTH_Crp_2"/>
    <property type="match status" value="1"/>
</dbReference>
<organism evidence="4 5">
    <name type="scientific">Rhodobacter capsulatus</name>
    <name type="common">Rhodopseudomonas capsulata</name>
    <dbReference type="NCBI Taxonomy" id="1061"/>
    <lineage>
        <taxon>Bacteria</taxon>
        <taxon>Pseudomonadati</taxon>
        <taxon>Pseudomonadota</taxon>
        <taxon>Alphaproteobacteria</taxon>
        <taxon>Rhodobacterales</taxon>
        <taxon>Rhodobacter group</taxon>
        <taxon>Rhodobacter</taxon>
    </lineage>
</organism>
<evidence type="ECO:0000313" key="5">
    <source>
        <dbReference type="Proteomes" id="UP000183812"/>
    </source>
</evidence>
<keyword evidence="3" id="KW-0804">Transcription</keyword>
<evidence type="ECO:0000256" key="3">
    <source>
        <dbReference type="ARBA" id="ARBA00023163"/>
    </source>
</evidence>
<dbReference type="SUPFAM" id="SSF51206">
    <property type="entry name" value="cAMP-binding domain-like"/>
    <property type="match status" value="1"/>
</dbReference>
<dbReference type="GO" id="GO:0005829">
    <property type="term" value="C:cytosol"/>
    <property type="evidence" value="ECO:0007669"/>
    <property type="project" value="TreeGrafter"/>
</dbReference>
<protein>
    <submittedName>
        <fullName evidence="4">CRP/FNR family transcriptional regulator, anaerobic regulatory protein</fullName>
    </submittedName>
</protein>
<keyword evidence="1" id="KW-0805">Transcription regulation</keyword>
<name>A0A0Q0UVP7_RHOCA</name>
<dbReference type="CDD" id="cd00038">
    <property type="entry name" value="CAP_ED"/>
    <property type="match status" value="1"/>
</dbReference>
<dbReference type="InterPro" id="IPR018490">
    <property type="entry name" value="cNMP-bd_dom_sf"/>
</dbReference>
<sequence>MDWIDTSPALACLDAPARAALAPLVPGEVPKGTVLFRPGDAVQGFVLMLDGRIEVFLTGANGRELLLYAVEPGQTCVQTTLGLLGEAAYSGEAITTQTSRLVLVPRAIFLKLMENSPAFRGLVFAAMALRMEEVIRLMERVSFQSVESRLAGWLVARAEAGRVHATHAEIAVQIGSAREVVSRRLDAFARRGWVRTERGAVELRDAPALARLAATEAL</sequence>